<reference evidence="3 4" key="1">
    <citation type="journal article" date="2020" name="ISME J.">
        <title>Uncovering the hidden diversity of litter-decomposition mechanisms in mushroom-forming fungi.</title>
        <authorList>
            <person name="Floudas D."/>
            <person name="Bentzer J."/>
            <person name="Ahren D."/>
            <person name="Johansson T."/>
            <person name="Persson P."/>
            <person name="Tunlid A."/>
        </authorList>
    </citation>
    <scope>NUCLEOTIDE SEQUENCE [LARGE SCALE GENOMIC DNA]</scope>
    <source>
        <strain evidence="3 4">CBS 406.79</strain>
    </source>
</reference>
<evidence type="ECO:0000313" key="3">
    <source>
        <dbReference type="EMBL" id="KAF5353623.1"/>
    </source>
</evidence>
<dbReference type="OrthoDB" id="5589350at2759"/>
<evidence type="ECO:0000313" key="4">
    <source>
        <dbReference type="Proteomes" id="UP000518752"/>
    </source>
</evidence>
<evidence type="ECO:0000256" key="1">
    <source>
        <dbReference type="SAM" id="MobiDB-lite"/>
    </source>
</evidence>
<evidence type="ECO:0000259" key="2">
    <source>
        <dbReference type="Pfam" id="PF07492"/>
    </source>
</evidence>
<dbReference type="Pfam" id="PF07492">
    <property type="entry name" value="Trehalase_Ca-bi"/>
    <property type="match status" value="1"/>
</dbReference>
<sequence>MEVRDQCVWRCRRDHTRLEQEDADGDFQISVTDAGPKVMALGTATSSGFKMFDIRGTYMLSNLLQELALARDHGRKRIVLDEARLTENPVERLSGLEIVCADPKNRKTDDNLQKSGAAAFRSTDKCNIPLDPQVRRREKKTGLLGQPK</sequence>
<comment type="caution">
    <text evidence="3">The sequence shown here is derived from an EMBL/GenBank/DDBJ whole genome shotgun (WGS) entry which is preliminary data.</text>
</comment>
<feature type="region of interest" description="Disordered" evidence="1">
    <location>
        <begin position="127"/>
        <end position="148"/>
    </location>
</feature>
<dbReference type="AlphaFoldDB" id="A0A8H5FYN9"/>
<keyword evidence="4" id="KW-1185">Reference proteome</keyword>
<dbReference type="EMBL" id="JAACJN010000268">
    <property type="protein sequence ID" value="KAF5353623.1"/>
    <property type="molecule type" value="Genomic_DNA"/>
</dbReference>
<dbReference type="GO" id="GO:0005737">
    <property type="term" value="C:cytoplasm"/>
    <property type="evidence" value="ECO:0007669"/>
    <property type="project" value="InterPro"/>
</dbReference>
<organism evidence="3 4">
    <name type="scientific">Collybiopsis confluens</name>
    <dbReference type="NCBI Taxonomy" id="2823264"/>
    <lineage>
        <taxon>Eukaryota</taxon>
        <taxon>Fungi</taxon>
        <taxon>Dikarya</taxon>
        <taxon>Basidiomycota</taxon>
        <taxon>Agaricomycotina</taxon>
        <taxon>Agaricomycetes</taxon>
        <taxon>Agaricomycetidae</taxon>
        <taxon>Agaricales</taxon>
        <taxon>Marasmiineae</taxon>
        <taxon>Omphalotaceae</taxon>
        <taxon>Collybiopsis</taxon>
    </lineage>
</organism>
<feature type="domain" description="Neutral trehalase Ca2+ binding" evidence="2">
    <location>
        <begin position="18"/>
        <end position="43"/>
    </location>
</feature>
<dbReference type="InterPro" id="IPR011120">
    <property type="entry name" value="Trehalase_Ca-bd"/>
</dbReference>
<dbReference type="GO" id="GO:0005509">
    <property type="term" value="F:calcium ion binding"/>
    <property type="evidence" value="ECO:0007669"/>
    <property type="project" value="InterPro"/>
</dbReference>
<dbReference type="Proteomes" id="UP000518752">
    <property type="component" value="Unassembled WGS sequence"/>
</dbReference>
<accession>A0A8H5FYN9</accession>
<dbReference type="GO" id="GO:0005993">
    <property type="term" value="P:trehalose catabolic process"/>
    <property type="evidence" value="ECO:0007669"/>
    <property type="project" value="InterPro"/>
</dbReference>
<proteinExistence type="predicted"/>
<protein>
    <recommendedName>
        <fullName evidence="2">Neutral trehalase Ca2+ binding domain-containing protein</fullName>
    </recommendedName>
</protein>
<name>A0A8H5FYN9_9AGAR</name>
<dbReference type="GO" id="GO:0004555">
    <property type="term" value="F:alpha,alpha-trehalase activity"/>
    <property type="evidence" value="ECO:0007669"/>
    <property type="project" value="InterPro"/>
</dbReference>
<gene>
    <name evidence="3" type="ORF">D9757_012457</name>
</gene>